<organism evidence="2 3">
    <name type="scientific">Puccinia coronata f. sp. avenae</name>
    <dbReference type="NCBI Taxonomy" id="200324"/>
    <lineage>
        <taxon>Eukaryota</taxon>
        <taxon>Fungi</taxon>
        <taxon>Dikarya</taxon>
        <taxon>Basidiomycota</taxon>
        <taxon>Pucciniomycotina</taxon>
        <taxon>Pucciniomycetes</taxon>
        <taxon>Pucciniales</taxon>
        <taxon>Pucciniaceae</taxon>
        <taxon>Puccinia</taxon>
    </lineage>
</organism>
<evidence type="ECO:0000256" key="1">
    <source>
        <dbReference type="SAM" id="MobiDB-lite"/>
    </source>
</evidence>
<evidence type="ECO:0000313" key="2">
    <source>
        <dbReference type="EMBL" id="PLW58773.1"/>
    </source>
</evidence>
<gene>
    <name evidence="2" type="ORF">PCANC_00303</name>
</gene>
<dbReference type="AlphaFoldDB" id="A0A2N5W956"/>
<reference evidence="2 3" key="1">
    <citation type="submission" date="2017-11" db="EMBL/GenBank/DDBJ databases">
        <title>De novo assembly and phasing of dikaryotic genomes from two isolates of Puccinia coronata f. sp. avenae, the causal agent of oat crown rust.</title>
        <authorList>
            <person name="Miller M.E."/>
            <person name="Zhang Y."/>
            <person name="Omidvar V."/>
            <person name="Sperschneider J."/>
            <person name="Schwessinger B."/>
            <person name="Raley C."/>
            <person name="Palmer J.M."/>
            <person name="Garnica D."/>
            <person name="Upadhyaya N."/>
            <person name="Rathjen J."/>
            <person name="Taylor J.M."/>
            <person name="Park R.F."/>
            <person name="Dodds P.N."/>
            <person name="Hirsch C.D."/>
            <person name="Kianian S.F."/>
            <person name="Figueroa M."/>
        </authorList>
    </citation>
    <scope>NUCLEOTIDE SEQUENCE [LARGE SCALE GENOMIC DNA]</scope>
    <source>
        <strain evidence="2">12NC29</strain>
    </source>
</reference>
<protein>
    <submittedName>
        <fullName evidence="2">Uncharacterized protein</fullName>
    </submittedName>
</protein>
<sequence length="51" mass="5449">MTWKSSGLPTSINLGAIEVADLKSHGVGARSPNLLNEQATNEQAMPAWSRL</sequence>
<dbReference type="EMBL" id="PGCJ01000001">
    <property type="protein sequence ID" value="PLW58773.1"/>
    <property type="molecule type" value="Genomic_DNA"/>
</dbReference>
<feature type="compositionally biased region" description="Polar residues" evidence="1">
    <location>
        <begin position="33"/>
        <end position="43"/>
    </location>
</feature>
<name>A0A2N5W956_9BASI</name>
<comment type="caution">
    <text evidence="2">The sequence shown here is derived from an EMBL/GenBank/DDBJ whole genome shotgun (WGS) entry which is preliminary data.</text>
</comment>
<keyword evidence="3" id="KW-1185">Reference proteome</keyword>
<proteinExistence type="predicted"/>
<dbReference type="Proteomes" id="UP000235388">
    <property type="component" value="Unassembled WGS sequence"/>
</dbReference>
<evidence type="ECO:0000313" key="3">
    <source>
        <dbReference type="Proteomes" id="UP000235388"/>
    </source>
</evidence>
<accession>A0A2N5W956</accession>
<feature type="region of interest" description="Disordered" evidence="1">
    <location>
        <begin position="28"/>
        <end position="51"/>
    </location>
</feature>